<dbReference type="InterPro" id="IPR018581">
    <property type="entry name" value="T3SS_pilus_HrpA"/>
</dbReference>
<name>A0A0J6GM59_PSETA</name>
<evidence type="ECO:0000313" key="2">
    <source>
        <dbReference type="EMBL" id="SED11898.1"/>
    </source>
</evidence>
<dbReference type="EMBL" id="JYLA01000002">
    <property type="protein sequence ID" value="KMM85796.1"/>
    <property type="molecule type" value="Genomic_DNA"/>
</dbReference>
<evidence type="ECO:0000313" key="4">
    <source>
        <dbReference type="Proteomes" id="UP000183155"/>
    </source>
</evidence>
<comment type="caution">
    <text evidence="1">The sequence shown here is derived from an EMBL/GenBank/DDBJ whole genome shotgun (WGS) entry which is preliminary data.</text>
</comment>
<dbReference type="PATRIC" id="fig|47884.3.peg.1200"/>
<sequence>MLLNILNNILPIKPLTPPPNNKSEQASLKALKEQDELAARMTEMQSKAAQSKMRTDTNNAILSGFVDSANKASNTVSSSAKEIRY</sequence>
<accession>A0A0J6GM59</accession>
<proteinExistence type="predicted"/>
<organism evidence="1 3">
    <name type="scientific">Pseudomonas taetrolens</name>
    <dbReference type="NCBI Taxonomy" id="47884"/>
    <lineage>
        <taxon>Bacteria</taxon>
        <taxon>Pseudomonadati</taxon>
        <taxon>Pseudomonadota</taxon>
        <taxon>Gammaproteobacteria</taxon>
        <taxon>Pseudomonadales</taxon>
        <taxon>Pseudomonadaceae</taxon>
        <taxon>Pseudomonas</taxon>
    </lineage>
</organism>
<keyword evidence="4" id="KW-1185">Reference proteome</keyword>
<protein>
    <submittedName>
        <fullName evidence="2">HrpA pilus formation protein</fullName>
    </submittedName>
</protein>
<dbReference type="AlphaFoldDB" id="A0A0J6GM59"/>
<reference evidence="2 4" key="2">
    <citation type="submission" date="2016-10" db="EMBL/GenBank/DDBJ databases">
        <authorList>
            <person name="Varghese N."/>
            <person name="Submissions S."/>
        </authorList>
    </citation>
    <scope>NUCLEOTIDE SEQUENCE [LARGE SCALE GENOMIC DNA]</scope>
    <source>
        <strain evidence="2 4">BS3652</strain>
    </source>
</reference>
<dbReference type="Proteomes" id="UP000036395">
    <property type="component" value="Unassembled WGS sequence"/>
</dbReference>
<dbReference type="STRING" id="47884.SAMN04490203_3857"/>
<dbReference type="GO" id="GO:0005615">
    <property type="term" value="C:extracellular space"/>
    <property type="evidence" value="ECO:0007669"/>
    <property type="project" value="InterPro"/>
</dbReference>
<reference evidence="1 3" key="1">
    <citation type="submission" date="2015-02" db="EMBL/GenBank/DDBJ databases">
        <title>Pseudomonas helleri sp. nov. and Pseudomonas weihenstephanensis sp. nov., isolated from raw cows milk.</title>
        <authorList>
            <person name="von Neubeck M."/>
            <person name="Huptas C."/>
            <person name="Wenning M."/>
            <person name="Scherer S."/>
        </authorList>
    </citation>
    <scope>NUCLEOTIDE SEQUENCE [LARGE SCALE GENOMIC DNA]</scope>
    <source>
        <strain evidence="1 3">DSM 21104</strain>
    </source>
</reference>
<dbReference type="Pfam" id="PF09589">
    <property type="entry name" value="HrpA_pilin"/>
    <property type="match status" value="1"/>
</dbReference>
<gene>
    <name evidence="2" type="ORF">SAMN04490203_3857</name>
    <name evidence="1" type="ORF">TU78_04015</name>
</gene>
<dbReference type="Proteomes" id="UP000183155">
    <property type="component" value="Unassembled WGS sequence"/>
</dbReference>
<dbReference type="EMBL" id="FNRS01000001">
    <property type="protein sequence ID" value="SED11898.1"/>
    <property type="molecule type" value="Genomic_DNA"/>
</dbReference>
<evidence type="ECO:0000313" key="3">
    <source>
        <dbReference type="Proteomes" id="UP000036395"/>
    </source>
</evidence>
<evidence type="ECO:0000313" key="1">
    <source>
        <dbReference type="EMBL" id="KMM85796.1"/>
    </source>
</evidence>